<evidence type="ECO:0000313" key="2">
    <source>
        <dbReference type="Proteomes" id="UP001165269"/>
    </source>
</evidence>
<dbReference type="RefSeq" id="WP_242765811.1">
    <property type="nucleotide sequence ID" value="NZ_JALDAY010000004.1"/>
</dbReference>
<accession>A0ABS9Y5X3</accession>
<keyword evidence="2" id="KW-1185">Reference proteome</keyword>
<reference evidence="1" key="1">
    <citation type="submission" date="2022-03" db="EMBL/GenBank/DDBJ databases">
        <title>Streptomyces 7R015 and 7R016 isolated from Barleria lupulina in Thailand.</title>
        <authorList>
            <person name="Kanchanasin P."/>
            <person name="Phongsopitanun W."/>
            <person name="Tanasupawat S."/>
        </authorList>
    </citation>
    <scope>NUCLEOTIDE SEQUENCE</scope>
    <source>
        <strain evidence="1">7R015</strain>
    </source>
</reference>
<comment type="caution">
    <text evidence="1">The sequence shown here is derived from an EMBL/GenBank/DDBJ whole genome shotgun (WGS) entry which is preliminary data.</text>
</comment>
<sequence>MRSTWPTLITGARWAQRVFIVLLALLPLLVVTLASVPALAVLPFFPRHSIRARAIVRQLIEWTRTTLVSSRHR</sequence>
<gene>
    <name evidence="1" type="ORF">MQP27_16005</name>
</gene>
<dbReference type="Proteomes" id="UP001165269">
    <property type="component" value="Unassembled WGS sequence"/>
</dbReference>
<proteinExistence type="predicted"/>
<protein>
    <submittedName>
        <fullName evidence="1">Uncharacterized protein</fullName>
    </submittedName>
</protein>
<evidence type="ECO:0000313" key="1">
    <source>
        <dbReference type="EMBL" id="MCI3272612.1"/>
    </source>
</evidence>
<organism evidence="1 2">
    <name type="scientific">Streptomyces cylindrosporus</name>
    <dbReference type="NCBI Taxonomy" id="2927583"/>
    <lineage>
        <taxon>Bacteria</taxon>
        <taxon>Bacillati</taxon>
        <taxon>Actinomycetota</taxon>
        <taxon>Actinomycetes</taxon>
        <taxon>Kitasatosporales</taxon>
        <taxon>Streptomycetaceae</taxon>
        <taxon>Streptomyces</taxon>
    </lineage>
</organism>
<dbReference type="EMBL" id="JALDAY010000004">
    <property type="protein sequence ID" value="MCI3272612.1"/>
    <property type="molecule type" value="Genomic_DNA"/>
</dbReference>
<name>A0ABS9Y5X3_9ACTN</name>